<evidence type="ECO:0000313" key="1">
    <source>
        <dbReference type="EMBL" id="NML14925.1"/>
    </source>
</evidence>
<name>A0A848F881_9BURK</name>
<dbReference type="NCBIfam" id="TIGR03359">
    <property type="entry name" value="VI_chp_6"/>
    <property type="match status" value="1"/>
</dbReference>
<accession>A0A848F881</accession>
<dbReference type="InterPro" id="IPR010272">
    <property type="entry name" value="T6SS_TssF"/>
</dbReference>
<organism evidence="1 2">
    <name type="scientific">Azohydromonas caseinilytica</name>
    <dbReference type="NCBI Taxonomy" id="2728836"/>
    <lineage>
        <taxon>Bacteria</taxon>
        <taxon>Pseudomonadati</taxon>
        <taxon>Pseudomonadota</taxon>
        <taxon>Betaproteobacteria</taxon>
        <taxon>Burkholderiales</taxon>
        <taxon>Sphaerotilaceae</taxon>
        <taxon>Azohydromonas</taxon>
    </lineage>
</organism>
<dbReference type="PIRSF" id="PIRSF028304">
    <property type="entry name" value="UCP028304"/>
    <property type="match status" value="1"/>
</dbReference>
<dbReference type="PANTHER" id="PTHR35370">
    <property type="entry name" value="CYTOPLASMIC PROTEIN-RELATED-RELATED"/>
    <property type="match status" value="1"/>
</dbReference>
<sequence length="606" mass="65642">MEHLLPHYEAELRHLHAALAHAAREHPALARRLQITGEGSSGDAQVERLVQAAALLNARVSRRIEDRFPRFTAPLLQMLAPQFLQPFPSCSIAAFDAEATALPSGRPVLLPRGTLLGAPALRGVRCSFRTAFDVVLQPLRVVDLRFGAANAAPGASLPGGATARLSLRLALTAKEAAWSLQAPRPLRLHLTGEPALVAALREALCGCVTAVRLDGAGPWRSDAQALPRPVGFADDEALIDAGPQGRAAHRLLSEYFAFPGKFDFVDLPWPAELSAVATREIELHYALVGIAAGSAQAQQLQALTADHLVPGCTPVVNLLRQRAKAVPAGAPASYRVLVDAGHPDAGTVYGIDRVWCTQAQPGEPVPDIPPLFSFRHARTDATARYWLRHYADTPAEPSPDQELWISLVNAQGEPAPLEAASLGLEVTATHGDLPRELAIGRPGGDLVLQGAGVVCRVRLLYPPTPSRRFELDGDMPWQLISLLSPNHLSLCGPGIEAFREMLCLLDPSRSPAHRHRVQGLLAIEARPVTAWRQAPSPRLVRGTEVCIRVDEPRFAATGLRLFAQLLERFLALYVHANSFTRLRLLSARDQRPLFVGEPRDGLRPLL</sequence>
<keyword evidence="2" id="KW-1185">Reference proteome</keyword>
<dbReference type="RefSeq" id="WP_169159833.1">
    <property type="nucleotide sequence ID" value="NZ_JABBFW010000004.1"/>
</dbReference>
<protein>
    <submittedName>
        <fullName evidence="1">Type VI secretion system baseplate subunit TssF</fullName>
    </submittedName>
</protein>
<dbReference type="Proteomes" id="UP000574067">
    <property type="component" value="Unassembled WGS sequence"/>
</dbReference>
<proteinExistence type="predicted"/>
<dbReference type="EMBL" id="JABBFW010000004">
    <property type="protein sequence ID" value="NML14925.1"/>
    <property type="molecule type" value="Genomic_DNA"/>
</dbReference>
<evidence type="ECO:0000313" key="2">
    <source>
        <dbReference type="Proteomes" id="UP000574067"/>
    </source>
</evidence>
<gene>
    <name evidence="1" type="primary">tssF</name>
    <name evidence="1" type="ORF">HHL10_08040</name>
</gene>
<dbReference type="Pfam" id="PF05947">
    <property type="entry name" value="T6SS_TssF"/>
    <property type="match status" value="1"/>
</dbReference>
<reference evidence="1 2" key="1">
    <citation type="submission" date="2020-04" db="EMBL/GenBank/DDBJ databases">
        <title>Azohydromonas sp. isolated from soil.</title>
        <authorList>
            <person name="Dahal R.H."/>
        </authorList>
    </citation>
    <scope>NUCLEOTIDE SEQUENCE [LARGE SCALE GENOMIC DNA]</scope>
    <source>
        <strain evidence="1 2">G-1-1-14</strain>
    </source>
</reference>
<dbReference type="PANTHER" id="PTHR35370:SF1">
    <property type="entry name" value="TYPE VI SECRETION SYSTEM COMPONENT TSSF1"/>
    <property type="match status" value="1"/>
</dbReference>
<comment type="caution">
    <text evidence="1">The sequence shown here is derived from an EMBL/GenBank/DDBJ whole genome shotgun (WGS) entry which is preliminary data.</text>
</comment>
<dbReference type="AlphaFoldDB" id="A0A848F881"/>